<sequence length="156" mass="17062">MQKFLTGALAAVSTAALSVSTALASPAATLLRTEYERQQQALPLFERDHLIAEPGLLVIAILLAIYLVWKLRRDMRKRDEADRQYREMIAEAERLQAEEDEAKAAAEANAALEAAAEAAAEETSPVVAAETVELAEETEAELEAAQPEEDPEKTDR</sequence>
<keyword evidence="2" id="KW-1133">Transmembrane helix</keyword>
<dbReference type="Proteomes" id="UP000724149">
    <property type="component" value="Unassembled WGS sequence"/>
</dbReference>
<protein>
    <recommendedName>
        <fullName evidence="6">PEP-CTERM protein-sorting domain-containing protein</fullName>
    </recommendedName>
</protein>
<dbReference type="EMBL" id="JACSNR010000001">
    <property type="protein sequence ID" value="MBM6922399.1"/>
    <property type="molecule type" value="Genomic_DNA"/>
</dbReference>
<feature type="transmembrane region" description="Helical" evidence="2">
    <location>
        <begin position="50"/>
        <end position="69"/>
    </location>
</feature>
<proteinExistence type="predicted"/>
<feature type="compositionally biased region" description="Acidic residues" evidence="1">
    <location>
        <begin position="133"/>
        <end position="156"/>
    </location>
</feature>
<evidence type="ECO:0008006" key="6">
    <source>
        <dbReference type="Google" id="ProtNLM"/>
    </source>
</evidence>
<gene>
    <name evidence="4" type="ORF">H9X81_01645</name>
</gene>
<accession>A0ABS2GL09</accession>
<name>A0ABS2GL09_9FIRM</name>
<dbReference type="RefSeq" id="WP_204719340.1">
    <property type="nucleotide sequence ID" value="NZ_JACSNR010000001.1"/>
</dbReference>
<evidence type="ECO:0000256" key="3">
    <source>
        <dbReference type="SAM" id="SignalP"/>
    </source>
</evidence>
<feature type="chain" id="PRO_5047251966" description="PEP-CTERM protein-sorting domain-containing protein" evidence="3">
    <location>
        <begin position="25"/>
        <end position="156"/>
    </location>
</feature>
<evidence type="ECO:0000256" key="2">
    <source>
        <dbReference type="SAM" id="Phobius"/>
    </source>
</evidence>
<feature type="region of interest" description="Disordered" evidence="1">
    <location>
        <begin position="114"/>
        <end position="156"/>
    </location>
</feature>
<keyword evidence="5" id="KW-1185">Reference proteome</keyword>
<evidence type="ECO:0000313" key="4">
    <source>
        <dbReference type="EMBL" id="MBM6922399.1"/>
    </source>
</evidence>
<keyword evidence="2" id="KW-0472">Membrane</keyword>
<organism evidence="4 5">
    <name type="scientific">Hydrogenoanaerobacterium saccharovorans</name>
    <dbReference type="NCBI Taxonomy" id="474960"/>
    <lineage>
        <taxon>Bacteria</taxon>
        <taxon>Bacillati</taxon>
        <taxon>Bacillota</taxon>
        <taxon>Clostridia</taxon>
        <taxon>Eubacteriales</taxon>
        <taxon>Oscillospiraceae</taxon>
        <taxon>Hydrogenoanaerobacterium</taxon>
    </lineage>
</organism>
<evidence type="ECO:0000313" key="5">
    <source>
        <dbReference type="Proteomes" id="UP000724149"/>
    </source>
</evidence>
<keyword evidence="2" id="KW-0812">Transmembrane</keyword>
<feature type="signal peptide" evidence="3">
    <location>
        <begin position="1"/>
        <end position="24"/>
    </location>
</feature>
<keyword evidence="3" id="KW-0732">Signal</keyword>
<comment type="caution">
    <text evidence="4">The sequence shown here is derived from an EMBL/GenBank/DDBJ whole genome shotgun (WGS) entry which is preliminary data.</text>
</comment>
<evidence type="ECO:0000256" key="1">
    <source>
        <dbReference type="SAM" id="MobiDB-lite"/>
    </source>
</evidence>
<feature type="compositionally biased region" description="Low complexity" evidence="1">
    <location>
        <begin position="114"/>
        <end position="132"/>
    </location>
</feature>
<reference evidence="4 5" key="1">
    <citation type="journal article" date="2021" name="Sci. Rep.">
        <title>The distribution of antibiotic resistance genes in chicken gut microbiota commensals.</title>
        <authorList>
            <person name="Juricova H."/>
            <person name="Matiasovicova J."/>
            <person name="Kubasova T."/>
            <person name="Cejkova D."/>
            <person name="Rychlik I."/>
        </authorList>
    </citation>
    <scope>NUCLEOTIDE SEQUENCE [LARGE SCALE GENOMIC DNA]</scope>
    <source>
        <strain evidence="4 5">An564</strain>
    </source>
</reference>